<keyword evidence="5" id="KW-1185">Reference proteome</keyword>
<evidence type="ECO:0000313" key="4">
    <source>
        <dbReference type="EMBL" id="TFK94028.1"/>
    </source>
</evidence>
<feature type="transmembrane region" description="Helical" evidence="2">
    <location>
        <begin position="49"/>
        <end position="74"/>
    </location>
</feature>
<keyword evidence="2" id="KW-1133">Transmembrane helix</keyword>
<feature type="transmembrane region" description="Helical" evidence="2">
    <location>
        <begin position="12"/>
        <end position="37"/>
    </location>
</feature>
<keyword evidence="2" id="KW-0812">Transmembrane</keyword>
<dbReference type="PANTHER" id="PTHR40465">
    <property type="entry name" value="CHROMOSOME 1, WHOLE GENOME SHOTGUN SEQUENCE"/>
    <property type="match status" value="1"/>
</dbReference>
<dbReference type="PANTHER" id="PTHR40465:SF1">
    <property type="entry name" value="DUF6534 DOMAIN-CONTAINING PROTEIN"/>
    <property type="match status" value="1"/>
</dbReference>
<protein>
    <recommendedName>
        <fullName evidence="3">DUF6534 domain-containing protein</fullName>
    </recommendedName>
</protein>
<feature type="compositionally biased region" description="Basic and acidic residues" evidence="1">
    <location>
        <begin position="350"/>
        <end position="360"/>
    </location>
</feature>
<organism evidence="4 5">
    <name type="scientific">Polyporus arcularius HHB13444</name>
    <dbReference type="NCBI Taxonomy" id="1314778"/>
    <lineage>
        <taxon>Eukaryota</taxon>
        <taxon>Fungi</taxon>
        <taxon>Dikarya</taxon>
        <taxon>Basidiomycota</taxon>
        <taxon>Agaricomycotina</taxon>
        <taxon>Agaricomycetes</taxon>
        <taxon>Polyporales</taxon>
        <taxon>Polyporaceae</taxon>
        <taxon>Polyporus</taxon>
    </lineage>
</organism>
<keyword evidence="2" id="KW-0472">Membrane</keyword>
<proteinExistence type="predicted"/>
<dbReference type="EMBL" id="ML210973">
    <property type="protein sequence ID" value="TFK94028.1"/>
    <property type="molecule type" value="Genomic_DNA"/>
</dbReference>
<dbReference type="Proteomes" id="UP000308197">
    <property type="component" value="Unassembled WGS sequence"/>
</dbReference>
<evidence type="ECO:0000259" key="3">
    <source>
        <dbReference type="Pfam" id="PF20152"/>
    </source>
</evidence>
<feature type="domain" description="DUF6534" evidence="3">
    <location>
        <begin position="166"/>
        <end position="252"/>
    </location>
</feature>
<dbReference type="InterPro" id="IPR045339">
    <property type="entry name" value="DUF6534"/>
</dbReference>
<feature type="region of interest" description="Disordered" evidence="1">
    <location>
        <begin position="330"/>
        <end position="373"/>
    </location>
</feature>
<feature type="transmembrane region" description="Helical" evidence="2">
    <location>
        <begin position="120"/>
        <end position="140"/>
    </location>
</feature>
<reference evidence="4 5" key="1">
    <citation type="journal article" date="2019" name="Nat. Ecol. Evol.">
        <title>Megaphylogeny resolves global patterns of mushroom evolution.</title>
        <authorList>
            <person name="Varga T."/>
            <person name="Krizsan K."/>
            <person name="Foldi C."/>
            <person name="Dima B."/>
            <person name="Sanchez-Garcia M."/>
            <person name="Sanchez-Ramirez S."/>
            <person name="Szollosi G.J."/>
            <person name="Szarkandi J.G."/>
            <person name="Papp V."/>
            <person name="Albert L."/>
            <person name="Andreopoulos W."/>
            <person name="Angelini C."/>
            <person name="Antonin V."/>
            <person name="Barry K.W."/>
            <person name="Bougher N.L."/>
            <person name="Buchanan P."/>
            <person name="Buyck B."/>
            <person name="Bense V."/>
            <person name="Catcheside P."/>
            <person name="Chovatia M."/>
            <person name="Cooper J."/>
            <person name="Damon W."/>
            <person name="Desjardin D."/>
            <person name="Finy P."/>
            <person name="Geml J."/>
            <person name="Haridas S."/>
            <person name="Hughes K."/>
            <person name="Justo A."/>
            <person name="Karasinski D."/>
            <person name="Kautmanova I."/>
            <person name="Kiss B."/>
            <person name="Kocsube S."/>
            <person name="Kotiranta H."/>
            <person name="LaButti K.M."/>
            <person name="Lechner B.E."/>
            <person name="Liimatainen K."/>
            <person name="Lipzen A."/>
            <person name="Lukacs Z."/>
            <person name="Mihaltcheva S."/>
            <person name="Morgado L.N."/>
            <person name="Niskanen T."/>
            <person name="Noordeloos M.E."/>
            <person name="Ohm R.A."/>
            <person name="Ortiz-Santana B."/>
            <person name="Ovrebo C."/>
            <person name="Racz N."/>
            <person name="Riley R."/>
            <person name="Savchenko A."/>
            <person name="Shiryaev A."/>
            <person name="Soop K."/>
            <person name="Spirin V."/>
            <person name="Szebenyi C."/>
            <person name="Tomsovsky M."/>
            <person name="Tulloss R.E."/>
            <person name="Uehling J."/>
            <person name="Grigoriev I.V."/>
            <person name="Vagvolgyi C."/>
            <person name="Papp T."/>
            <person name="Martin F.M."/>
            <person name="Miettinen O."/>
            <person name="Hibbett D.S."/>
            <person name="Nagy L.G."/>
        </authorList>
    </citation>
    <scope>NUCLEOTIDE SEQUENCE [LARGE SCALE GENOMIC DNA]</scope>
    <source>
        <strain evidence="4 5">HHB13444</strain>
    </source>
</reference>
<evidence type="ECO:0000256" key="1">
    <source>
        <dbReference type="SAM" id="MobiDB-lite"/>
    </source>
</evidence>
<accession>A0A5C3Q1G5</accession>
<evidence type="ECO:0000256" key="2">
    <source>
        <dbReference type="SAM" id="Phobius"/>
    </source>
</evidence>
<dbReference type="InParanoid" id="A0A5C3Q1G5"/>
<feature type="transmembrane region" description="Helical" evidence="2">
    <location>
        <begin position="160"/>
        <end position="182"/>
    </location>
</feature>
<feature type="region of interest" description="Disordered" evidence="1">
    <location>
        <begin position="265"/>
        <end position="292"/>
    </location>
</feature>
<gene>
    <name evidence="4" type="ORF">K466DRAFT_593868</name>
</gene>
<dbReference type="STRING" id="1314778.A0A5C3Q1G5"/>
<feature type="transmembrane region" description="Helical" evidence="2">
    <location>
        <begin position="198"/>
        <end position="223"/>
    </location>
</feature>
<evidence type="ECO:0000313" key="5">
    <source>
        <dbReference type="Proteomes" id="UP000308197"/>
    </source>
</evidence>
<feature type="transmembrane region" description="Helical" evidence="2">
    <location>
        <begin position="229"/>
        <end position="250"/>
    </location>
</feature>
<name>A0A5C3Q1G5_9APHY</name>
<feature type="compositionally biased region" description="Low complexity" evidence="1">
    <location>
        <begin position="330"/>
        <end position="349"/>
    </location>
</feature>
<dbReference type="Pfam" id="PF20152">
    <property type="entry name" value="DUF6534"/>
    <property type="match status" value="1"/>
</dbReference>
<dbReference type="AlphaFoldDB" id="A0A5C3Q1G5"/>
<sequence>MSDISSFLDETIGMIMIGMAVTASLFGVTSGQAMWYFRHYPQDRTFLRVMVRVIWCLDALSLGFYFASMWQYLVGKELFSFGGKPLPWTSNSQIMINACSITIIQSFYTFRIWTLSKHKILAGMLGTFVLADLALGSLLYAKSIQTTDISQFSKLTAFDIAMSSVTAATDLLLCGTLVTLLVRSRTGSTGSDRLINKLLLYTINTGLLTTICSLLSLITVLALPDTSVYVMFYYIGSRMYSISLLSTLNAREGLRTAAEKYGHNSLPHISSRSGSLSRRSQDTSRVKATTSGSQPLVVSIQRDTTVTFEEQTARENAYLKPSKYRLQCPTSRPAALAAPAQASSPSGSENDSKLNSKLDSKLSPAQSFRIVAS</sequence>
<feature type="transmembrane region" description="Helical" evidence="2">
    <location>
        <begin position="94"/>
        <end position="113"/>
    </location>
</feature>